<reference evidence="6" key="1">
    <citation type="submission" date="2018-05" db="EMBL/GenBank/DDBJ databases">
        <authorList>
            <person name="Lanie J.A."/>
            <person name="Ng W.-L."/>
            <person name="Kazmierczak K.M."/>
            <person name="Andrzejewski T.M."/>
            <person name="Davidsen T.M."/>
            <person name="Wayne K.J."/>
            <person name="Tettelin H."/>
            <person name="Glass J.I."/>
            <person name="Rusch D."/>
            <person name="Podicherti R."/>
            <person name="Tsui H.-C.T."/>
            <person name="Winkler M.E."/>
        </authorList>
    </citation>
    <scope>NUCLEOTIDE SEQUENCE</scope>
</reference>
<keyword evidence="4 5" id="KW-0472">Membrane</keyword>
<feature type="transmembrane region" description="Helical" evidence="5">
    <location>
        <begin position="13"/>
        <end position="32"/>
    </location>
</feature>
<evidence type="ECO:0000256" key="5">
    <source>
        <dbReference type="SAM" id="Phobius"/>
    </source>
</evidence>
<organism evidence="6">
    <name type="scientific">marine metagenome</name>
    <dbReference type="NCBI Taxonomy" id="408172"/>
    <lineage>
        <taxon>unclassified sequences</taxon>
        <taxon>metagenomes</taxon>
        <taxon>ecological metagenomes</taxon>
    </lineage>
</organism>
<dbReference type="AlphaFoldDB" id="A0A382JIZ9"/>
<keyword evidence="2 5" id="KW-0812">Transmembrane</keyword>
<feature type="transmembrane region" description="Helical" evidence="5">
    <location>
        <begin position="92"/>
        <end position="121"/>
    </location>
</feature>
<accession>A0A382JIZ9</accession>
<dbReference type="InterPro" id="IPR007318">
    <property type="entry name" value="Phopholipid_MeTrfase"/>
</dbReference>
<evidence type="ECO:0008006" key="7">
    <source>
        <dbReference type="Google" id="ProtNLM"/>
    </source>
</evidence>
<evidence type="ECO:0000256" key="2">
    <source>
        <dbReference type="ARBA" id="ARBA00022692"/>
    </source>
</evidence>
<protein>
    <recommendedName>
        <fullName evidence="7">Steroid 5-alpha reductase C-terminal domain-containing protein</fullName>
    </recommendedName>
</protein>
<dbReference type="GO" id="GO:0012505">
    <property type="term" value="C:endomembrane system"/>
    <property type="evidence" value="ECO:0007669"/>
    <property type="project" value="UniProtKB-SubCell"/>
</dbReference>
<keyword evidence="3 5" id="KW-1133">Transmembrane helix</keyword>
<dbReference type="PANTHER" id="PTHR12714">
    <property type="entry name" value="PROTEIN-S ISOPRENYLCYSTEINE O-METHYLTRANSFERASE"/>
    <property type="match status" value="1"/>
</dbReference>
<sequence>MFDIKNLSSNQRLLLNIVVPLAYLFPLVLAYLGPKNFGFGIRGLVYAGLFIGAVGVLLWAAAMWTLGSSLAILPGTDHLVTKGVYRVFRHPVYIGIVLTLTGLFVACGSVPCLVYVLVVVIPLNILRVRAEEAVLLKQFGSSYQRYRDSTLF</sequence>
<name>A0A382JIZ9_9ZZZZ</name>
<dbReference type="EMBL" id="UINC01074446">
    <property type="protein sequence ID" value="SVC11645.1"/>
    <property type="molecule type" value="Genomic_DNA"/>
</dbReference>
<evidence type="ECO:0000256" key="1">
    <source>
        <dbReference type="ARBA" id="ARBA00004127"/>
    </source>
</evidence>
<dbReference type="PANTHER" id="PTHR12714:SF9">
    <property type="entry name" value="PROTEIN-S-ISOPRENYLCYSTEINE O-METHYLTRANSFERASE"/>
    <property type="match status" value="1"/>
</dbReference>
<dbReference type="Gene3D" id="1.20.120.1630">
    <property type="match status" value="1"/>
</dbReference>
<evidence type="ECO:0000313" key="6">
    <source>
        <dbReference type="EMBL" id="SVC11645.1"/>
    </source>
</evidence>
<evidence type="ECO:0000256" key="4">
    <source>
        <dbReference type="ARBA" id="ARBA00023136"/>
    </source>
</evidence>
<proteinExistence type="predicted"/>
<comment type="subcellular location">
    <subcellularLocation>
        <location evidence="1">Endomembrane system</location>
        <topology evidence="1">Multi-pass membrane protein</topology>
    </subcellularLocation>
</comment>
<dbReference type="Pfam" id="PF04191">
    <property type="entry name" value="PEMT"/>
    <property type="match status" value="1"/>
</dbReference>
<dbReference type="GO" id="GO:0016740">
    <property type="term" value="F:transferase activity"/>
    <property type="evidence" value="ECO:0007669"/>
    <property type="project" value="UniProtKB-ARBA"/>
</dbReference>
<evidence type="ECO:0000256" key="3">
    <source>
        <dbReference type="ARBA" id="ARBA00022989"/>
    </source>
</evidence>
<gene>
    <name evidence="6" type="ORF">METZ01_LOCUS264499</name>
</gene>
<feature type="transmembrane region" description="Helical" evidence="5">
    <location>
        <begin position="44"/>
        <end position="72"/>
    </location>
</feature>